<evidence type="ECO:0000313" key="2">
    <source>
        <dbReference type="Proteomes" id="UP000499080"/>
    </source>
</evidence>
<protein>
    <submittedName>
        <fullName evidence="1">Uncharacterized protein</fullName>
    </submittedName>
</protein>
<organism evidence="1 2">
    <name type="scientific">Araneus ventricosus</name>
    <name type="common">Orbweaver spider</name>
    <name type="synonym">Epeira ventricosa</name>
    <dbReference type="NCBI Taxonomy" id="182803"/>
    <lineage>
        <taxon>Eukaryota</taxon>
        <taxon>Metazoa</taxon>
        <taxon>Ecdysozoa</taxon>
        <taxon>Arthropoda</taxon>
        <taxon>Chelicerata</taxon>
        <taxon>Arachnida</taxon>
        <taxon>Araneae</taxon>
        <taxon>Araneomorphae</taxon>
        <taxon>Entelegynae</taxon>
        <taxon>Araneoidea</taxon>
        <taxon>Araneidae</taxon>
        <taxon>Araneus</taxon>
    </lineage>
</organism>
<dbReference type="Proteomes" id="UP000499080">
    <property type="component" value="Unassembled WGS sequence"/>
</dbReference>
<keyword evidence="2" id="KW-1185">Reference proteome</keyword>
<proteinExistence type="predicted"/>
<dbReference type="AlphaFoldDB" id="A0A4Y2DDK5"/>
<comment type="caution">
    <text evidence="1">The sequence shown here is derived from an EMBL/GenBank/DDBJ whole genome shotgun (WGS) entry which is preliminary data.</text>
</comment>
<accession>A0A4Y2DDK5</accession>
<reference evidence="1 2" key="1">
    <citation type="journal article" date="2019" name="Sci. Rep.">
        <title>Orb-weaving spider Araneus ventricosus genome elucidates the spidroin gene catalogue.</title>
        <authorList>
            <person name="Kono N."/>
            <person name="Nakamura H."/>
            <person name="Ohtoshi R."/>
            <person name="Moran D.A.P."/>
            <person name="Shinohara A."/>
            <person name="Yoshida Y."/>
            <person name="Fujiwara M."/>
            <person name="Mori M."/>
            <person name="Tomita M."/>
            <person name="Arakawa K."/>
        </authorList>
    </citation>
    <scope>NUCLEOTIDE SEQUENCE [LARGE SCALE GENOMIC DNA]</scope>
</reference>
<sequence>MLNVEWMSIEGALVSTLTDLEFCKADCEQEQALMINVDDSDGNECIEENSPITPKWD</sequence>
<dbReference type="EMBL" id="BGPR01242591">
    <property type="protein sequence ID" value="GBM14892.1"/>
    <property type="molecule type" value="Genomic_DNA"/>
</dbReference>
<name>A0A4Y2DDK5_ARAVE</name>
<gene>
    <name evidence="1" type="ORF">AVEN_274746_1</name>
</gene>
<evidence type="ECO:0000313" key="1">
    <source>
        <dbReference type="EMBL" id="GBM14892.1"/>
    </source>
</evidence>
<feature type="non-terminal residue" evidence="1">
    <location>
        <position position="57"/>
    </location>
</feature>